<evidence type="ECO:0000313" key="3">
    <source>
        <dbReference type="Proteomes" id="UP000070700"/>
    </source>
</evidence>
<dbReference type="KEGG" id="psco:LY89DRAFT_784360"/>
<sequence length="172" mass="19385">MPTTFLSLPRELRDQIYEYILISPSLHIEPALLRHPTHQKRIPHYSPSRLEPQPRFALCTNPLDTLPLDPVTQQPVSAYRHHTSLSIRRVCRQITLETAQIFWCRNTFYFSTFYLSAVAVDTTDHDPDVGVIVAVYDAGEVFVVVKFEGSTWVVSETDVGVGRGGVEGTSEG</sequence>
<keyword evidence="3" id="KW-1185">Reference proteome</keyword>
<gene>
    <name evidence="2" type="ORF">LY89DRAFT_784360</name>
</gene>
<dbReference type="OrthoDB" id="5272396at2759"/>
<accession>A0A194X2J5</accession>
<dbReference type="GeneID" id="28832506"/>
<dbReference type="RefSeq" id="XP_018068766.1">
    <property type="nucleotide sequence ID" value="XM_018222780.1"/>
</dbReference>
<dbReference type="AlphaFoldDB" id="A0A194X2J5"/>
<evidence type="ECO:0000259" key="1">
    <source>
        <dbReference type="Pfam" id="PF24864"/>
    </source>
</evidence>
<evidence type="ECO:0000313" key="2">
    <source>
        <dbReference type="EMBL" id="KUJ14411.1"/>
    </source>
</evidence>
<dbReference type="InterPro" id="IPR056632">
    <property type="entry name" value="DUF7730"/>
</dbReference>
<dbReference type="Proteomes" id="UP000070700">
    <property type="component" value="Unassembled WGS sequence"/>
</dbReference>
<protein>
    <recommendedName>
        <fullName evidence="1">DUF7730 domain-containing protein</fullName>
    </recommendedName>
</protein>
<dbReference type="Pfam" id="PF24864">
    <property type="entry name" value="DUF7730"/>
    <property type="match status" value="1"/>
</dbReference>
<dbReference type="EMBL" id="KQ947420">
    <property type="protein sequence ID" value="KUJ14411.1"/>
    <property type="molecule type" value="Genomic_DNA"/>
</dbReference>
<dbReference type="InterPro" id="IPR038883">
    <property type="entry name" value="AN11006-like"/>
</dbReference>
<feature type="domain" description="DUF7730" evidence="1">
    <location>
        <begin position="5"/>
        <end position="112"/>
    </location>
</feature>
<proteinExistence type="predicted"/>
<organism evidence="2 3">
    <name type="scientific">Mollisia scopiformis</name>
    <name type="common">Conifer needle endophyte fungus</name>
    <name type="synonym">Phialocephala scopiformis</name>
    <dbReference type="NCBI Taxonomy" id="149040"/>
    <lineage>
        <taxon>Eukaryota</taxon>
        <taxon>Fungi</taxon>
        <taxon>Dikarya</taxon>
        <taxon>Ascomycota</taxon>
        <taxon>Pezizomycotina</taxon>
        <taxon>Leotiomycetes</taxon>
        <taxon>Helotiales</taxon>
        <taxon>Mollisiaceae</taxon>
        <taxon>Mollisia</taxon>
    </lineage>
</organism>
<dbReference type="InParanoid" id="A0A194X2J5"/>
<dbReference type="PANTHER" id="PTHR42085">
    <property type="entry name" value="F-BOX DOMAIN-CONTAINING PROTEIN"/>
    <property type="match status" value="1"/>
</dbReference>
<name>A0A194X2J5_MOLSC</name>
<reference evidence="2 3" key="1">
    <citation type="submission" date="2015-10" db="EMBL/GenBank/DDBJ databases">
        <title>Full genome of DAOMC 229536 Phialocephala scopiformis, a fungal endophyte of spruce producing the potent anti-insectan compound rugulosin.</title>
        <authorList>
            <consortium name="DOE Joint Genome Institute"/>
            <person name="Walker A.K."/>
            <person name="Frasz S.L."/>
            <person name="Seifert K.A."/>
            <person name="Miller J.D."/>
            <person name="Mondo S.J."/>
            <person name="Labutti K."/>
            <person name="Lipzen A."/>
            <person name="Dockter R."/>
            <person name="Kennedy M."/>
            <person name="Grigoriev I.V."/>
            <person name="Spatafora J.W."/>
        </authorList>
    </citation>
    <scope>NUCLEOTIDE SEQUENCE [LARGE SCALE GENOMIC DNA]</scope>
    <source>
        <strain evidence="2 3">CBS 120377</strain>
    </source>
</reference>
<dbReference type="PANTHER" id="PTHR42085:SF1">
    <property type="entry name" value="F-BOX DOMAIN-CONTAINING PROTEIN"/>
    <property type="match status" value="1"/>
</dbReference>